<comment type="caution">
    <text evidence="2">The sequence shown here is derived from an EMBL/GenBank/DDBJ whole genome shotgun (WGS) entry which is preliminary data.</text>
</comment>
<dbReference type="Proteomes" id="UP001320420">
    <property type="component" value="Unassembled WGS sequence"/>
</dbReference>
<proteinExistence type="predicted"/>
<dbReference type="InterPro" id="IPR002818">
    <property type="entry name" value="DJ-1/PfpI"/>
</dbReference>
<dbReference type="AlphaFoldDB" id="A0AAN9YLV1"/>
<evidence type="ECO:0000313" key="3">
    <source>
        <dbReference type="Proteomes" id="UP001320420"/>
    </source>
</evidence>
<keyword evidence="3" id="KW-1185">Reference proteome</keyword>
<gene>
    <name evidence="2" type="ORF">SLS62_008041</name>
</gene>
<name>A0AAN9YLV1_9PEZI</name>
<feature type="domain" description="DJ-1/PfpI" evidence="1">
    <location>
        <begin position="19"/>
        <end position="204"/>
    </location>
</feature>
<dbReference type="Pfam" id="PF01965">
    <property type="entry name" value="DJ-1_PfpI"/>
    <property type="match status" value="1"/>
</dbReference>
<dbReference type="InterPro" id="IPR029062">
    <property type="entry name" value="Class_I_gatase-like"/>
</dbReference>
<dbReference type="Gene3D" id="3.40.50.880">
    <property type="match status" value="1"/>
</dbReference>
<protein>
    <recommendedName>
        <fullName evidence="1">DJ-1/PfpI domain-containing protein</fullName>
    </recommendedName>
</protein>
<evidence type="ECO:0000313" key="2">
    <source>
        <dbReference type="EMBL" id="KAK7750048.1"/>
    </source>
</evidence>
<evidence type="ECO:0000259" key="1">
    <source>
        <dbReference type="Pfam" id="PF01965"/>
    </source>
</evidence>
<dbReference type="PANTHER" id="PTHR43130">
    <property type="entry name" value="ARAC-FAMILY TRANSCRIPTIONAL REGULATOR"/>
    <property type="match status" value="1"/>
</dbReference>
<organism evidence="2 3">
    <name type="scientific">Diatrype stigma</name>
    <dbReference type="NCBI Taxonomy" id="117547"/>
    <lineage>
        <taxon>Eukaryota</taxon>
        <taxon>Fungi</taxon>
        <taxon>Dikarya</taxon>
        <taxon>Ascomycota</taxon>
        <taxon>Pezizomycotina</taxon>
        <taxon>Sordariomycetes</taxon>
        <taxon>Xylariomycetidae</taxon>
        <taxon>Xylariales</taxon>
        <taxon>Diatrypaceae</taxon>
        <taxon>Diatrype</taxon>
    </lineage>
</organism>
<accession>A0AAN9YLV1</accession>
<dbReference type="EMBL" id="JAKJXP020000071">
    <property type="protein sequence ID" value="KAK7750048.1"/>
    <property type="molecule type" value="Genomic_DNA"/>
</dbReference>
<dbReference type="InterPro" id="IPR052158">
    <property type="entry name" value="INH-QAR"/>
</dbReference>
<dbReference type="PANTHER" id="PTHR43130:SF15">
    <property type="entry name" value="THIJ_PFPI FAMILY PROTEIN (AFU_ORTHOLOGUE AFUA_5G14240)"/>
    <property type="match status" value="1"/>
</dbReference>
<sequence length="240" mass="25903">MVNATTPLRIGYVLFPALTALDLFGPLQALNFLSIKQNITLSLISTDLEPVSIDRTILDGVSQGMLGSSASPYFSQFVLPTHTFTDAALNDLDVILVPGGPGTRNLNATQPAVDWLRARMDSNSSSPSGGPDYMLTVCTGASLLARTGYLEGRNATTNKAAFDWVRSVEHADKVNWVPKARWVVDGNVWTSSGVSAGTDMMLSWTEHVYGRNASETARITMEWNALNQTDDPFAGLYGLA</sequence>
<dbReference type="SUPFAM" id="SSF52317">
    <property type="entry name" value="Class I glutamine amidotransferase-like"/>
    <property type="match status" value="1"/>
</dbReference>
<reference evidence="2 3" key="1">
    <citation type="submission" date="2024-02" db="EMBL/GenBank/DDBJ databases">
        <title>De novo assembly and annotation of 12 fungi associated with fruit tree decline syndrome in Ontario, Canada.</title>
        <authorList>
            <person name="Sulman M."/>
            <person name="Ellouze W."/>
            <person name="Ilyukhin E."/>
        </authorList>
    </citation>
    <scope>NUCLEOTIDE SEQUENCE [LARGE SCALE GENOMIC DNA]</scope>
    <source>
        <strain evidence="2 3">M11/M66-122</strain>
    </source>
</reference>
<dbReference type="CDD" id="cd03139">
    <property type="entry name" value="GATase1_PfpI_2"/>
    <property type="match status" value="1"/>
</dbReference>